<evidence type="ECO:0000313" key="2">
    <source>
        <dbReference type="Proteomes" id="UP000319557"/>
    </source>
</evidence>
<dbReference type="Proteomes" id="UP000319557">
    <property type="component" value="Chromosome"/>
</dbReference>
<sequence>MWFPFANALCGPSVHDLALPLYELWIQVAILHSREKGGDLSASKEFQFSLSFGLLTVNVPLFPSGS</sequence>
<keyword evidence="2" id="KW-1185">Reference proteome</keyword>
<organism evidence="1 2">
    <name type="scientific">Rosistilla ulvae</name>
    <dbReference type="NCBI Taxonomy" id="1930277"/>
    <lineage>
        <taxon>Bacteria</taxon>
        <taxon>Pseudomonadati</taxon>
        <taxon>Planctomycetota</taxon>
        <taxon>Planctomycetia</taxon>
        <taxon>Pirellulales</taxon>
        <taxon>Pirellulaceae</taxon>
        <taxon>Rosistilla</taxon>
    </lineage>
</organism>
<name>A0A517LUP2_9BACT</name>
<accession>A0A517LUP2</accession>
<dbReference type="AlphaFoldDB" id="A0A517LUP2"/>
<proteinExistence type="predicted"/>
<reference evidence="1 2" key="1">
    <citation type="submission" date="2019-02" db="EMBL/GenBank/DDBJ databases">
        <title>Deep-cultivation of Planctomycetes and their phenomic and genomic characterization uncovers novel biology.</title>
        <authorList>
            <person name="Wiegand S."/>
            <person name="Jogler M."/>
            <person name="Boedeker C."/>
            <person name="Pinto D."/>
            <person name="Vollmers J."/>
            <person name="Rivas-Marin E."/>
            <person name="Kohn T."/>
            <person name="Peeters S.H."/>
            <person name="Heuer A."/>
            <person name="Rast P."/>
            <person name="Oberbeckmann S."/>
            <person name="Bunk B."/>
            <person name="Jeske O."/>
            <person name="Meyerdierks A."/>
            <person name="Storesund J.E."/>
            <person name="Kallscheuer N."/>
            <person name="Luecker S."/>
            <person name="Lage O.M."/>
            <person name="Pohl T."/>
            <person name="Merkel B.J."/>
            <person name="Hornburger P."/>
            <person name="Mueller R.-W."/>
            <person name="Bruemmer F."/>
            <person name="Labrenz M."/>
            <person name="Spormann A.M."/>
            <person name="Op den Camp H."/>
            <person name="Overmann J."/>
            <person name="Amann R."/>
            <person name="Jetten M.S.M."/>
            <person name="Mascher T."/>
            <person name="Medema M.H."/>
            <person name="Devos D.P."/>
            <person name="Kaster A.-K."/>
            <person name="Ovreas L."/>
            <person name="Rohde M."/>
            <person name="Galperin M.Y."/>
            <person name="Jogler C."/>
        </authorList>
    </citation>
    <scope>NUCLEOTIDE SEQUENCE [LARGE SCALE GENOMIC DNA]</scope>
    <source>
        <strain evidence="1 2">EC9</strain>
    </source>
</reference>
<protein>
    <submittedName>
        <fullName evidence="1">Uncharacterized protein</fullName>
    </submittedName>
</protein>
<dbReference type="EMBL" id="CP036261">
    <property type="protein sequence ID" value="QDS86333.1"/>
    <property type="molecule type" value="Genomic_DNA"/>
</dbReference>
<dbReference type="KEGG" id="ruv:EC9_04940"/>
<evidence type="ECO:0000313" key="1">
    <source>
        <dbReference type="EMBL" id="QDS86333.1"/>
    </source>
</evidence>
<gene>
    <name evidence="1" type="ORF">EC9_04940</name>
</gene>